<proteinExistence type="predicted"/>
<name>A0A8H3LTQ5_9GLOM</name>
<dbReference type="EMBL" id="BLAL01000239">
    <property type="protein sequence ID" value="GES94748.1"/>
    <property type="molecule type" value="Genomic_DNA"/>
</dbReference>
<evidence type="ECO:0000313" key="1">
    <source>
        <dbReference type="EMBL" id="GES94748.1"/>
    </source>
</evidence>
<protein>
    <submittedName>
        <fullName evidence="1">Uncharacterized protein</fullName>
    </submittedName>
</protein>
<accession>A0A8H3LTQ5</accession>
<gene>
    <name evidence="1" type="ORF">RCL2_002146000</name>
</gene>
<dbReference type="Proteomes" id="UP000615446">
    <property type="component" value="Unassembled WGS sequence"/>
</dbReference>
<organism evidence="1 2">
    <name type="scientific">Rhizophagus clarus</name>
    <dbReference type="NCBI Taxonomy" id="94130"/>
    <lineage>
        <taxon>Eukaryota</taxon>
        <taxon>Fungi</taxon>
        <taxon>Fungi incertae sedis</taxon>
        <taxon>Mucoromycota</taxon>
        <taxon>Glomeromycotina</taxon>
        <taxon>Glomeromycetes</taxon>
        <taxon>Glomerales</taxon>
        <taxon>Glomeraceae</taxon>
        <taxon>Rhizophagus</taxon>
    </lineage>
</organism>
<comment type="caution">
    <text evidence="1">The sequence shown here is derived from an EMBL/GenBank/DDBJ whole genome shotgun (WGS) entry which is preliminary data.</text>
</comment>
<dbReference type="AlphaFoldDB" id="A0A8H3LTQ5"/>
<reference evidence="1" key="1">
    <citation type="submission" date="2019-10" db="EMBL/GenBank/DDBJ databases">
        <title>Conservation and host-specific expression of non-tandemly repeated heterogenous ribosome RNA gene in arbuscular mycorrhizal fungi.</title>
        <authorList>
            <person name="Maeda T."/>
            <person name="Kobayashi Y."/>
            <person name="Nakagawa T."/>
            <person name="Ezawa T."/>
            <person name="Yamaguchi K."/>
            <person name="Bino T."/>
            <person name="Nishimoto Y."/>
            <person name="Shigenobu S."/>
            <person name="Kawaguchi M."/>
        </authorList>
    </citation>
    <scope>NUCLEOTIDE SEQUENCE</scope>
    <source>
        <strain evidence="1">HR1</strain>
    </source>
</reference>
<sequence>MKMRMNNGQRKEMSCSWLLVGKTHFCENSARDQYCASHAFKIRKGVIIPQPCKGCGRGTKSRVQLCVQCGQESDIHRRVLNLLTGRWISPNRKLFQKLIREGYRYANRLSDYLEDIGTICVGEFELDPLADFYYPALIPPLSILASRADIREEFAISVESVVEGITWDREETKAWRDDILKKFLHHPDLVFSRYKPNALYDAFTRTDVLEPEHVLALTRLLG</sequence>
<evidence type="ECO:0000313" key="2">
    <source>
        <dbReference type="Proteomes" id="UP000615446"/>
    </source>
</evidence>
<dbReference type="OrthoDB" id="2374358at2759"/>